<dbReference type="OrthoDB" id="25137at2759"/>
<accession>L7FM80</accession>
<dbReference type="AlphaFoldDB" id="L7FM80"/>
<proteinExistence type="predicted"/>
<name>L7FM80_ENTIV</name>
<keyword evidence="2" id="KW-1185">Reference proteome</keyword>
<sequence>MNQVTLFIISALQFVLLFIFVYCYSVNTNGILKVIKNDTPIIISEMKKPNELNDVYTFKFTQPTYANKVINMSNFNYDGKCREIFKYHANNKRDLFITAVGFSGYKNKYWLNNKKEITTIMALANDSFPNAKRLVLLLPGEENKDFENITKSYGFEIQKGFIPNITYIKKCLHPVLRYFAFQKYITENREKYDRIVIADHRDVFIFADIFQTFSSDDLIFEAECGVKNLKCLDFKQKHLHRWMKETYGINVADQYKNNGSLNLNVGVMLGGTDRIINYLNLMVDNLNNTKWQIWGHDQTVHNMVYYSYYYQKENVTLELCTQRKCFGGYDLEYDGEKKDVKKYNKSLLSGTKT</sequence>
<dbReference type="GeneID" id="14888719"/>
<evidence type="ECO:0000313" key="2">
    <source>
        <dbReference type="Proteomes" id="UP000014680"/>
    </source>
</evidence>
<reference evidence="1 2" key="1">
    <citation type="submission" date="2012-10" db="EMBL/GenBank/DDBJ databases">
        <authorList>
            <person name="Zafar N."/>
            <person name="Inman J."/>
            <person name="Hall N."/>
            <person name="Lorenzi H."/>
            <person name="Caler E."/>
        </authorList>
    </citation>
    <scope>NUCLEOTIDE SEQUENCE [LARGE SCALE GENOMIC DNA]</scope>
    <source>
        <strain evidence="1 2">IP1</strain>
    </source>
</reference>
<evidence type="ECO:0000313" key="1">
    <source>
        <dbReference type="EMBL" id="ELP89734.1"/>
    </source>
</evidence>
<protein>
    <submittedName>
        <fullName evidence="1">Uncharacterized protein</fullName>
    </submittedName>
</protein>
<dbReference type="Proteomes" id="UP000014680">
    <property type="component" value="Unassembled WGS sequence"/>
</dbReference>
<gene>
    <name evidence="1" type="ORF">EIN_420710</name>
</gene>
<dbReference type="KEGG" id="eiv:EIN_420710"/>
<dbReference type="RefSeq" id="XP_004256505.1">
    <property type="nucleotide sequence ID" value="XM_004256457.1"/>
</dbReference>
<dbReference type="EMBL" id="KB206577">
    <property type="protein sequence ID" value="ELP89734.1"/>
    <property type="molecule type" value="Genomic_DNA"/>
</dbReference>
<dbReference type="VEuPathDB" id="AmoebaDB:EIN_420710"/>
<organism evidence="1 2">
    <name type="scientific">Entamoeba invadens IP1</name>
    <dbReference type="NCBI Taxonomy" id="370355"/>
    <lineage>
        <taxon>Eukaryota</taxon>
        <taxon>Amoebozoa</taxon>
        <taxon>Evosea</taxon>
        <taxon>Archamoebae</taxon>
        <taxon>Mastigamoebida</taxon>
        <taxon>Entamoebidae</taxon>
        <taxon>Entamoeba</taxon>
    </lineage>
</organism>